<dbReference type="InterPro" id="IPR005552">
    <property type="entry name" value="Scramblase"/>
</dbReference>
<accession>A0AAN5I4L8</accession>
<reference evidence="4" key="1">
    <citation type="submission" date="2022-10" db="EMBL/GenBank/DDBJ databases">
        <title>Genome assembly of Pristionchus species.</title>
        <authorList>
            <person name="Yoshida K."/>
            <person name="Sommer R.J."/>
        </authorList>
    </citation>
    <scope>NUCLEOTIDE SEQUENCE [LARGE SCALE GENOMIC DNA]</scope>
    <source>
        <strain evidence="4">RS5460</strain>
    </source>
</reference>
<name>A0AAN5I4L8_9BILA</name>
<evidence type="ECO:0000313" key="3">
    <source>
        <dbReference type="EMBL" id="GMR51225.1"/>
    </source>
</evidence>
<proteinExistence type="inferred from homology"/>
<dbReference type="GO" id="GO:0017128">
    <property type="term" value="F:phospholipid scramblase activity"/>
    <property type="evidence" value="ECO:0007669"/>
    <property type="project" value="InterPro"/>
</dbReference>
<dbReference type="EMBL" id="BTRK01000005">
    <property type="protein sequence ID" value="GMR51225.1"/>
    <property type="molecule type" value="Genomic_DNA"/>
</dbReference>
<dbReference type="PANTHER" id="PTHR23248:SF63">
    <property type="entry name" value="PHOSPHOLIPID SCRAMBLASE"/>
    <property type="match status" value="1"/>
</dbReference>
<comment type="similarity">
    <text evidence="1 2">Belongs to the phospholipid scramblase family.</text>
</comment>
<keyword evidence="2" id="KW-0564">Palmitate</keyword>
<keyword evidence="2" id="KW-0106">Calcium</keyword>
<evidence type="ECO:0000256" key="2">
    <source>
        <dbReference type="RuleBase" id="RU363116"/>
    </source>
</evidence>
<feature type="non-terminal residue" evidence="3">
    <location>
        <position position="113"/>
    </location>
</feature>
<protein>
    <recommendedName>
        <fullName evidence="2">Phospholipid scramblase</fullName>
    </recommendedName>
</protein>
<comment type="function">
    <text evidence="2">May mediate accelerated ATP-independent bidirectional transbilayer migration of phospholipids upon binding calcium ions that results in a loss of phospholipid asymmetry in the plasma membrane.</text>
</comment>
<keyword evidence="4" id="KW-1185">Reference proteome</keyword>
<sequence>SCCQCCQVLVEVEAPPGVVIGTVVQQSGACDPLYVGRDNSDQNIFDIVCMMCSCSDKVFEVRDGRGYMGEVRRRWAGILNETLTKDHNNFGVSFPTEMPVIHKAILIGATFLV</sequence>
<evidence type="ECO:0000256" key="1">
    <source>
        <dbReference type="ARBA" id="ARBA00005350"/>
    </source>
</evidence>
<dbReference type="GO" id="GO:0005886">
    <property type="term" value="C:plasma membrane"/>
    <property type="evidence" value="ECO:0007669"/>
    <property type="project" value="TreeGrafter"/>
</dbReference>
<evidence type="ECO:0000313" key="4">
    <source>
        <dbReference type="Proteomes" id="UP001328107"/>
    </source>
</evidence>
<comment type="cofactor">
    <cofactor evidence="2">
        <name>Ca(2+)</name>
        <dbReference type="ChEBI" id="CHEBI:29108"/>
    </cofactor>
</comment>
<organism evidence="3 4">
    <name type="scientific">Pristionchus mayeri</name>
    <dbReference type="NCBI Taxonomy" id="1317129"/>
    <lineage>
        <taxon>Eukaryota</taxon>
        <taxon>Metazoa</taxon>
        <taxon>Ecdysozoa</taxon>
        <taxon>Nematoda</taxon>
        <taxon>Chromadorea</taxon>
        <taxon>Rhabditida</taxon>
        <taxon>Rhabditina</taxon>
        <taxon>Diplogasteromorpha</taxon>
        <taxon>Diplogasteroidea</taxon>
        <taxon>Neodiplogasteridae</taxon>
        <taxon>Pristionchus</taxon>
    </lineage>
</organism>
<keyword evidence="2" id="KW-0449">Lipoprotein</keyword>
<gene>
    <name evidence="3" type="ORF">PMAYCL1PPCAC_21420</name>
</gene>
<dbReference type="Pfam" id="PF03803">
    <property type="entry name" value="Scramblase"/>
    <property type="match status" value="1"/>
</dbReference>
<feature type="non-terminal residue" evidence="3">
    <location>
        <position position="1"/>
    </location>
</feature>
<dbReference type="AlphaFoldDB" id="A0AAN5I4L8"/>
<comment type="caution">
    <text evidence="3">The sequence shown here is derived from an EMBL/GenBank/DDBJ whole genome shotgun (WGS) entry which is preliminary data.</text>
</comment>
<dbReference type="PANTHER" id="PTHR23248">
    <property type="entry name" value="PHOSPHOLIPID SCRAMBLASE-RELATED"/>
    <property type="match status" value="1"/>
</dbReference>
<dbReference type="Proteomes" id="UP001328107">
    <property type="component" value="Unassembled WGS sequence"/>
</dbReference>